<feature type="non-terminal residue" evidence="1">
    <location>
        <position position="84"/>
    </location>
</feature>
<dbReference type="AlphaFoldDB" id="X1T2E1"/>
<sequence length="84" mass="9803">MFLLLVHEELQKVKNILGNDAEIIARTKTKREPAYIIDIEKTIFDIIKRRPVTLDDICSVTGLHRNELIKYLDQLGRDNKIKLT</sequence>
<proteinExistence type="predicted"/>
<accession>X1T2E1</accession>
<evidence type="ECO:0000313" key="1">
    <source>
        <dbReference type="EMBL" id="GAI74219.1"/>
    </source>
</evidence>
<protein>
    <submittedName>
        <fullName evidence="1">Uncharacterized protein</fullName>
    </submittedName>
</protein>
<name>X1T2E1_9ZZZZ</name>
<gene>
    <name evidence="1" type="ORF">S12H4_18128</name>
</gene>
<organism evidence="1">
    <name type="scientific">marine sediment metagenome</name>
    <dbReference type="NCBI Taxonomy" id="412755"/>
    <lineage>
        <taxon>unclassified sequences</taxon>
        <taxon>metagenomes</taxon>
        <taxon>ecological metagenomes</taxon>
    </lineage>
</organism>
<comment type="caution">
    <text evidence="1">The sequence shown here is derived from an EMBL/GenBank/DDBJ whole genome shotgun (WGS) entry which is preliminary data.</text>
</comment>
<dbReference type="EMBL" id="BARW01008924">
    <property type="protein sequence ID" value="GAI74219.1"/>
    <property type="molecule type" value="Genomic_DNA"/>
</dbReference>
<reference evidence="1" key="1">
    <citation type="journal article" date="2014" name="Front. Microbiol.">
        <title>High frequency of phylogenetically diverse reductive dehalogenase-homologous genes in deep subseafloor sedimentary metagenomes.</title>
        <authorList>
            <person name="Kawai M."/>
            <person name="Futagami T."/>
            <person name="Toyoda A."/>
            <person name="Takaki Y."/>
            <person name="Nishi S."/>
            <person name="Hori S."/>
            <person name="Arai W."/>
            <person name="Tsubouchi T."/>
            <person name="Morono Y."/>
            <person name="Uchiyama I."/>
            <person name="Ito T."/>
            <person name="Fujiyama A."/>
            <person name="Inagaki F."/>
            <person name="Takami H."/>
        </authorList>
    </citation>
    <scope>NUCLEOTIDE SEQUENCE</scope>
    <source>
        <strain evidence="1">Expedition CK06-06</strain>
    </source>
</reference>